<comment type="caution">
    <text evidence="1">The sequence shown here is derived from an EMBL/GenBank/DDBJ whole genome shotgun (WGS) entry which is preliminary data.</text>
</comment>
<gene>
    <name evidence="1" type="ORF">LCGC14_0163190</name>
</gene>
<protein>
    <submittedName>
        <fullName evidence="1">Uncharacterized protein</fullName>
    </submittedName>
</protein>
<dbReference type="EMBL" id="LAZR01000062">
    <property type="protein sequence ID" value="KKN96675.1"/>
    <property type="molecule type" value="Genomic_DNA"/>
</dbReference>
<accession>A0A0F9UUB7</accession>
<name>A0A0F9UUB7_9ZZZZ</name>
<sequence length="93" mass="10691">MVAPDGSKEGWAESDQGDGQRAHFVEYLRALCTERSHVYLDWVEVKYGESEYGHRTEILNHSEEGRQAWNTFKRLGVTEQIPAEVHDEIVDSL</sequence>
<dbReference type="AlphaFoldDB" id="A0A0F9UUB7"/>
<proteinExistence type="predicted"/>
<organism evidence="1">
    <name type="scientific">marine sediment metagenome</name>
    <dbReference type="NCBI Taxonomy" id="412755"/>
    <lineage>
        <taxon>unclassified sequences</taxon>
        <taxon>metagenomes</taxon>
        <taxon>ecological metagenomes</taxon>
    </lineage>
</organism>
<reference evidence="1" key="1">
    <citation type="journal article" date="2015" name="Nature">
        <title>Complex archaea that bridge the gap between prokaryotes and eukaryotes.</title>
        <authorList>
            <person name="Spang A."/>
            <person name="Saw J.H."/>
            <person name="Jorgensen S.L."/>
            <person name="Zaremba-Niedzwiedzka K."/>
            <person name="Martijn J."/>
            <person name="Lind A.E."/>
            <person name="van Eijk R."/>
            <person name="Schleper C."/>
            <person name="Guy L."/>
            <person name="Ettema T.J."/>
        </authorList>
    </citation>
    <scope>NUCLEOTIDE SEQUENCE</scope>
</reference>
<evidence type="ECO:0000313" key="1">
    <source>
        <dbReference type="EMBL" id="KKN96675.1"/>
    </source>
</evidence>